<name>A0A4V0Z7M8_9FIRM</name>
<evidence type="ECO:0000313" key="1">
    <source>
        <dbReference type="EMBL" id="QBE97348.1"/>
    </source>
</evidence>
<dbReference type="AlphaFoldDB" id="A0A4V0Z7M8"/>
<reference evidence="1 2" key="1">
    <citation type="submission" date="2019-01" db="EMBL/GenBank/DDBJ databases">
        <title>PMF-metabolizing Aryl O-demethylase.</title>
        <authorList>
            <person name="Kim M."/>
        </authorList>
    </citation>
    <scope>NUCLEOTIDE SEQUENCE [LARGE SCALE GENOMIC DNA]</scope>
    <source>
        <strain evidence="1 2">PMF1</strain>
    </source>
</reference>
<proteinExistence type="predicted"/>
<dbReference type="Proteomes" id="UP000289794">
    <property type="component" value="Chromosome"/>
</dbReference>
<evidence type="ECO:0000313" key="2">
    <source>
        <dbReference type="Proteomes" id="UP000289794"/>
    </source>
</evidence>
<dbReference type="KEGG" id="bpro:PMF13cell1_02904"/>
<gene>
    <name evidence="1" type="ORF">PMF13cell1_02904</name>
</gene>
<sequence>MKMFTECLKITLGISGESYYAAFTRSGDTGFSNGVLYLRKTDFKGK</sequence>
<dbReference type="EMBL" id="CP035945">
    <property type="protein sequence ID" value="QBE97348.1"/>
    <property type="molecule type" value="Genomic_DNA"/>
</dbReference>
<accession>A0A4V0Z7M8</accession>
<protein>
    <submittedName>
        <fullName evidence="1">Uncharacterized protein</fullName>
    </submittedName>
</protein>
<organism evidence="1 2">
    <name type="scientific">Blautia producta</name>
    <dbReference type="NCBI Taxonomy" id="33035"/>
    <lineage>
        <taxon>Bacteria</taxon>
        <taxon>Bacillati</taxon>
        <taxon>Bacillota</taxon>
        <taxon>Clostridia</taxon>
        <taxon>Lachnospirales</taxon>
        <taxon>Lachnospiraceae</taxon>
        <taxon>Blautia</taxon>
    </lineage>
</organism>